<gene>
    <name evidence="2" type="ORF">GLAREA_03701</name>
</gene>
<feature type="compositionally biased region" description="Polar residues" evidence="1">
    <location>
        <begin position="268"/>
        <end position="279"/>
    </location>
</feature>
<keyword evidence="3" id="KW-1185">Reference proteome</keyword>
<dbReference type="Proteomes" id="UP000016922">
    <property type="component" value="Unassembled WGS sequence"/>
</dbReference>
<dbReference type="HOGENOM" id="CLU_509037_0_0_1"/>
<dbReference type="EMBL" id="KE145363">
    <property type="protein sequence ID" value="EPE30734.1"/>
    <property type="molecule type" value="Genomic_DNA"/>
</dbReference>
<dbReference type="KEGG" id="glz:GLAREA_03701"/>
<sequence>MATLKEVSAGGPVDLNSLNQIIISIEQPVIHAKSPVVRRKAPATRSIQVLQNSELRDTCPSSPSALPFSISVTAARRDIFHASSLINLHNIPNFRTDVKDLKEISLNAKDLPQGVQQEVRVTPNHTYYPSTLPGYLVPSDGFCDKLPLGQTFTIEFPVSTPISTTTGLSNFMAFGPQALVRLNEGILIKSLSGLRLGMVYESPSPYRAIHGPLTDSWRVWNIANMALGRDEQVFIPRDVMGDMNDPSFTRVRDVVMLDVIIQLENDAPQENTAAPTGSSEELYDNDDDDDYDDYEEEEMSNRKTRRDSSSVSSKKTHDSPSQSQYKTMLSSLFRHVTSVLRDPAATLVPQPKPQPTLYPFTKLPAIAPTGLGAAGVIDVPDAPDSSIGPQTAPLIWKTIFFAGQACSGKLPDSAPRNHEVIIIRRGGCTFHDKLSNIPAFTPIFASLKLVIIIDHEKASEEDGFPEGAGSGLFRPLIDKRQVTPKGVLRRDAISMVMVSGGDETEAVFRRCRSVGIRRRYHVESQGKVVGNVHVI</sequence>
<feature type="compositionally biased region" description="Acidic residues" evidence="1">
    <location>
        <begin position="281"/>
        <end position="298"/>
    </location>
</feature>
<accession>S3D0Q5</accession>
<protein>
    <submittedName>
        <fullName evidence="2">Uncharacterized protein</fullName>
    </submittedName>
</protein>
<feature type="region of interest" description="Disordered" evidence="1">
    <location>
        <begin position="266"/>
        <end position="324"/>
    </location>
</feature>
<name>S3D0Q5_GLAL2</name>
<evidence type="ECO:0000313" key="2">
    <source>
        <dbReference type="EMBL" id="EPE30734.1"/>
    </source>
</evidence>
<dbReference type="GeneID" id="19462756"/>
<evidence type="ECO:0000313" key="3">
    <source>
        <dbReference type="Proteomes" id="UP000016922"/>
    </source>
</evidence>
<reference evidence="2 3" key="1">
    <citation type="journal article" date="2013" name="BMC Genomics">
        <title>Genomics-driven discovery of the pneumocandin biosynthetic gene cluster in the fungus Glarea lozoyensis.</title>
        <authorList>
            <person name="Chen L."/>
            <person name="Yue Q."/>
            <person name="Zhang X."/>
            <person name="Xiang M."/>
            <person name="Wang C."/>
            <person name="Li S."/>
            <person name="Che Y."/>
            <person name="Ortiz-Lopez F.J."/>
            <person name="Bills G.F."/>
            <person name="Liu X."/>
            <person name="An Z."/>
        </authorList>
    </citation>
    <scope>NUCLEOTIDE SEQUENCE [LARGE SCALE GENOMIC DNA]</scope>
    <source>
        <strain evidence="3">ATCC 20868 / MF5171</strain>
    </source>
</reference>
<dbReference type="OMA" id="SAPRNHE"/>
<evidence type="ECO:0000256" key="1">
    <source>
        <dbReference type="SAM" id="MobiDB-lite"/>
    </source>
</evidence>
<dbReference type="eggNOG" id="KOG2429">
    <property type="taxonomic scope" value="Eukaryota"/>
</dbReference>
<organism evidence="2 3">
    <name type="scientific">Glarea lozoyensis (strain ATCC 20868 / MF5171)</name>
    <dbReference type="NCBI Taxonomy" id="1116229"/>
    <lineage>
        <taxon>Eukaryota</taxon>
        <taxon>Fungi</taxon>
        <taxon>Dikarya</taxon>
        <taxon>Ascomycota</taxon>
        <taxon>Pezizomycotina</taxon>
        <taxon>Leotiomycetes</taxon>
        <taxon>Helotiales</taxon>
        <taxon>Helotiaceae</taxon>
        <taxon>Glarea</taxon>
    </lineage>
</organism>
<dbReference type="OrthoDB" id="8118055at2759"/>
<proteinExistence type="predicted"/>
<dbReference type="RefSeq" id="XP_008082145.1">
    <property type="nucleotide sequence ID" value="XM_008083954.1"/>
</dbReference>
<dbReference type="AlphaFoldDB" id="S3D0Q5"/>
<dbReference type="STRING" id="1116229.S3D0Q5"/>